<evidence type="ECO:0000256" key="5">
    <source>
        <dbReference type="ARBA" id="ARBA00023136"/>
    </source>
</evidence>
<dbReference type="InterPro" id="IPR002781">
    <property type="entry name" value="TM_pro_TauE-like"/>
</dbReference>
<keyword evidence="8" id="KW-1185">Reference proteome</keyword>
<keyword evidence="6" id="KW-1003">Cell membrane</keyword>
<dbReference type="AlphaFoldDB" id="A0A6F8PRG8"/>
<sequence>MLLEFAIYLTTGALVGFLAGLLGIGGGLIIVPILSSVFLYFLDIQDVVHLAIGTSLATILITSFSSVKAHHQLGNVRWDIVGTLSIGIFLGAFLGGWGSQFIANNTLAIIFGSLEIIIAIMMLSNYQPNPHRELPGIAPQTAAGSVIGGLASLVGIGGGTLTTPYLVWHNVTMHQAIATSAACSLPVAAAGTFGYLLGGLNATHLPEYATGYIYWPAFIGIVLTSYFTAPMGAKVSRHLPVKVLKKLFALLLILLAIKMFFF</sequence>
<evidence type="ECO:0000256" key="2">
    <source>
        <dbReference type="ARBA" id="ARBA00009142"/>
    </source>
</evidence>
<evidence type="ECO:0000256" key="4">
    <source>
        <dbReference type="ARBA" id="ARBA00022989"/>
    </source>
</evidence>
<dbReference type="GO" id="GO:0005886">
    <property type="term" value="C:plasma membrane"/>
    <property type="evidence" value="ECO:0007669"/>
    <property type="project" value="UniProtKB-SubCell"/>
</dbReference>
<feature type="transmembrane region" description="Helical" evidence="6">
    <location>
        <begin position="243"/>
        <end position="261"/>
    </location>
</feature>
<keyword evidence="4 6" id="KW-1133">Transmembrane helix</keyword>
<keyword evidence="3 6" id="KW-0812">Transmembrane</keyword>
<comment type="similarity">
    <text evidence="2 6">Belongs to the 4-toluene sulfonate uptake permease (TSUP) (TC 2.A.102) family.</text>
</comment>
<feature type="transmembrane region" description="Helical" evidence="6">
    <location>
        <begin position="212"/>
        <end position="231"/>
    </location>
</feature>
<evidence type="ECO:0000256" key="1">
    <source>
        <dbReference type="ARBA" id="ARBA00004141"/>
    </source>
</evidence>
<feature type="transmembrane region" description="Helical" evidence="6">
    <location>
        <begin position="76"/>
        <end position="95"/>
    </location>
</feature>
<organism evidence="7 8">
    <name type="scientific">Thiosulfativibrio zosterae</name>
    <dbReference type="NCBI Taxonomy" id="2675053"/>
    <lineage>
        <taxon>Bacteria</taxon>
        <taxon>Pseudomonadati</taxon>
        <taxon>Pseudomonadota</taxon>
        <taxon>Gammaproteobacteria</taxon>
        <taxon>Thiotrichales</taxon>
        <taxon>Piscirickettsiaceae</taxon>
        <taxon>Thiosulfativibrio</taxon>
    </lineage>
</organism>
<feature type="transmembrane region" description="Helical" evidence="6">
    <location>
        <begin position="180"/>
        <end position="200"/>
    </location>
</feature>
<accession>A0A6F8PRG8</accession>
<gene>
    <name evidence="7" type="ORF">THMIRHAT_23730</name>
</gene>
<evidence type="ECO:0000313" key="8">
    <source>
        <dbReference type="Proteomes" id="UP000501466"/>
    </source>
</evidence>
<dbReference type="KEGG" id="tzo:THMIRHAT_23730"/>
<evidence type="ECO:0000256" key="3">
    <source>
        <dbReference type="ARBA" id="ARBA00022692"/>
    </source>
</evidence>
<dbReference type="PANTHER" id="PTHR43483">
    <property type="entry name" value="MEMBRANE TRANSPORTER PROTEIN HI_0806-RELATED"/>
    <property type="match status" value="1"/>
</dbReference>
<feature type="transmembrane region" description="Helical" evidence="6">
    <location>
        <begin position="6"/>
        <end position="35"/>
    </location>
</feature>
<reference evidence="8" key="1">
    <citation type="submission" date="2019-11" db="EMBL/GenBank/DDBJ databases">
        <title>Isolation and characterization of two novel species in the genus Thiomicrorhabdus.</title>
        <authorList>
            <person name="Mochizuki J."/>
            <person name="Kojima H."/>
            <person name="Fukui M."/>
        </authorList>
    </citation>
    <scope>NUCLEOTIDE SEQUENCE [LARGE SCALE GENOMIC DNA]</scope>
    <source>
        <strain evidence="8">AkT22</strain>
    </source>
</reference>
<evidence type="ECO:0000256" key="6">
    <source>
        <dbReference type="RuleBase" id="RU363041"/>
    </source>
</evidence>
<feature type="transmembrane region" description="Helical" evidence="6">
    <location>
        <begin position="107"/>
        <end position="126"/>
    </location>
</feature>
<name>A0A6F8PRG8_9GAMM</name>
<feature type="transmembrane region" description="Helical" evidence="6">
    <location>
        <begin position="47"/>
        <end position="64"/>
    </location>
</feature>
<protein>
    <recommendedName>
        <fullName evidence="6">Probable membrane transporter protein</fullName>
    </recommendedName>
</protein>
<evidence type="ECO:0000313" key="7">
    <source>
        <dbReference type="EMBL" id="BBP44627.1"/>
    </source>
</evidence>
<comment type="subcellular location">
    <subcellularLocation>
        <location evidence="6">Cell membrane</location>
        <topology evidence="6">Multi-pass membrane protein</topology>
    </subcellularLocation>
    <subcellularLocation>
        <location evidence="1">Membrane</location>
        <topology evidence="1">Multi-pass membrane protein</topology>
    </subcellularLocation>
</comment>
<proteinExistence type="inferred from homology"/>
<dbReference type="PANTHER" id="PTHR43483:SF3">
    <property type="entry name" value="MEMBRANE TRANSPORTER PROTEIN HI_0806-RELATED"/>
    <property type="match status" value="1"/>
</dbReference>
<dbReference type="Proteomes" id="UP000501466">
    <property type="component" value="Chromosome"/>
</dbReference>
<dbReference type="RefSeq" id="WP_173292331.1">
    <property type="nucleotide sequence ID" value="NZ_AP021888.1"/>
</dbReference>
<feature type="transmembrane region" description="Helical" evidence="6">
    <location>
        <begin position="146"/>
        <end position="168"/>
    </location>
</feature>
<keyword evidence="5 6" id="KW-0472">Membrane</keyword>
<dbReference type="EMBL" id="AP021888">
    <property type="protein sequence ID" value="BBP44627.1"/>
    <property type="molecule type" value="Genomic_DNA"/>
</dbReference>
<dbReference type="Pfam" id="PF01925">
    <property type="entry name" value="TauE"/>
    <property type="match status" value="1"/>
</dbReference>